<protein>
    <submittedName>
        <fullName evidence="4">Hemin-binding protein</fullName>
    </submittedName>
</protein>
<feature type="domain" description="Fe/B12 periplasmic-binding" evidence="3">
    <location>
        <begin position="30"/>
        <end position="282"/>
    </location>
</feature>
<comment type="caution">
    <text evidence="4">The sequence shown here is derived from an EMBL/GenBank/DDBJ whole genome shotgun (WGS) entry which is preliminary data.</text>
</comment>
<reference evidence="4" key="2">
    <citation type="submission" date="2020-09" db="EMBL/GenBank/DDBJ databases">
        <authorList>
            <person name="Sun Q."/>
            <person name="Kim S."/>
        </authorList>
    </citation>
    <scope>NUCLEOTIDE SEQUENCE</scope>
    <source>
        <strain evidence="4">KCTC 23732</strain>
    </source>
</reference>
<dbReference type="InterPro" id="IPR050902">
    <property type="entry name" value="ABC_Transporter_SBP"/>
</dbReference>
<evidence type="ECO:0000259" key="3">
    <source>
        <dbReference type="PROSITE" id="PS50983"/>
    </source>
</evidence>
<dbReference type="PANTHER" id="PTHR30535:SF4">
    <property type="entry name" value="HEMIN-BINDING PERIPLASMIC PROTEIN HMUT"/>
    <property type="match status" value="1"/>
</dbReference>
<dbReference type="Pfam" id="PF01497">
    <property type="entry name" value="Peripla_BP_2"/>
    <property type="match status" value="1"/>
</dbReference>
<keyword evidence="1 2" id="KW-0732">Signal</keyword>
<dbReference type="InterPro" id="IPR002491">
    <property type="entry name" value="ABC_transptr_periplasmic_BD"/>
</dbReference>
<organism evidence="4 5">
    <name type="scientific">Advenella faeciporci</name>
    <dbReference type="NCBI Taxonomy" id="797535"/>
    <lineage>
        <taxon>Bacteria</taxon>
        <taxon>Pseudomonadati</taxon>
        <taxon>Pseudomonadota</taxon>
        <taxon>Betaproteobacteria</taxon>
        <taxon>Burkholderiales</taxon>
        <taxon>Alcaligenaceae</taxon>
    </lineage>
</organism>
<dbReference type="Gene3D" id="3.40.50.1980">
    <property type="entry name" value="Nitrogenase molybdenum iron protein domain"/>
    <property type="match status" value="2"/>
</dbReference>
<dbReference type="PANTHER" id="PTHR30535">
    <property type="entry name" value="VITAMIN B12-BINDING PROTEIN"/>
    <property type="match status" value="1"/>
</dbReference>
<accession>A0A918JMK6</accession>
<dbReference type="AlphaFoldDB" id="A0A918JMK6"/>
<feature type="chain" id="PRO_5037387445" evidence="2">
    <location>
        <begin position="26"/>
        <end position="282"/>
    </location>
</feature>
<evidence type="ECO:0000256" key="2">
    <source>
        <dbReference type="SAM" id="SignalP"/>
    </source>
</evidence>
<keyword evidence="5" id="KW-1185">Reference proteome</keyword>
<reference evidence="4" key="1">
    <citation type="journal article" date="2014" name="Int. J. Syst. Evol. Microbiol.">
        <title>Complete genome sequence of Corynebacterium casei LMG S-19264T (=DSM 44701T), isolated from a smear-ripened cheese.</title>
        <authorList>
            <consortium name="US DOE Joint Genome Institute (JGI-PGF)"/>
            <person name="Walter F."/>
            <person name="Albersmeier A."/>
            <person name="Kalinowski J."/>
            <person name="Ruckert C."/>
        </authorList>
    </citation>
    <scope>NUCLEOTIDE SEQUENCE</scope>
    <source>
        <strain evidence="4">KCTC 23732</strain>
    </source>
</reference>
<dbReference type="EMBL" id="BMYS01000015">
    <property type="protein sequence ID" value="GGW90340.1"/>
    <property type="molecule type" value="Genomic_DNA"/>
</dbReference>
<dbReference type="SUPFAM" id="SSF53807">
    <property type="entry name" value="Helical backbone' metal receptor"/>
    <property type="match status" value="1"/>
</dbReference>
<dbReference type="InterPro" id="IPR054828">
    <property type="entry name" value="Vit_B12_bind_prot"/>
</dbReference>
<gene>
    <name evidence="4" type="primary">bhuT</name>
    <name evidence="4" type="ORF">GCM10011450_20740</name>
</gene>
<name>A0A918JMK6_9BURK</name>
<dbReference type="Proteomes" id="UP000608345">
    <property type="component" value="Unassembled WGS sequence"/>
</dbReference>
<evidence type="ECO:0000313" key="4">
    <source>
        <dbReference type="EMBL" id="GGW90340.1"/>
    </source>
</evidence>
<proteinExistence type="predicted"/>
<evidence type="ECO:0000256" key="1">
    <source>
        <dbReference type="ARBA" id="ARBA00022729"/>
    </source>
</evidence>
<dbReference type="PROSITE" id="PS50983">
    <property type="entry name" value="FE_B12_PBP"/>
    <property type="match status" value="1"/>
</dbReference>
<feature type="signal peptide" evidence="2">
    <location>
        <begin position="1"/>
        <end position="25"/>
    </location>
</feature>
<evidence type="ECO:0000313" key="5">
    <source>
        <dbReference type="Proteomes" id="UP000608345"/>
    </source>
</evidence>
<dbReference type="NCBIfam" id="NF038402">
    <property type="entry name" value="TroA_like"/>
    <property type="match status" value="1"/>
</dbReference>
<sequence>MRLNKTMKKSLLFLLGLFFVPMVFAANKERVISLGGSVTEIVYELGLGDSLIADDFSSLYPEAATHLPRVGYYRAVPVEGLVAMHPDLILASENAGPAHALESVRKLGVEIVKVSDRASLESLYERVRQIARVLTVEDKGDALIEQIHASVARAQARPGKNLKAALIINRTGTLQAAGSHTAASTLMSLAGLTNVLEPAQQGYKAVSAESLVNFGPELIIVTEGSVQASGGLEKLLRHPAIATTPAAINKRIVVMDDLLALGLGPRVAQAIEQLKLASNAAQ</sequence>